<dbReference type="EMBL" id="LIPY01000103">
    <property type="protein sequence ID" value="KWX77109.1"/>
    <property type="molecule type" value="Genomic_DNA"/>
</dbReference>
<proteinExistence type="predicted"/>
<dbReference type="AlphaFoldDB" id="A0A1G9NKZ3"/>
<name>A0A1G9NKZ3_9BACL</name>
<keyword evidence="3" id="KW-1185">Reference proteome</keyword>
<evidence type="ECO:0000313" key="4">
    <source>
        <dbReference type="Proteomes" id="UP000182783"/>
    </source>
</evidence>
<dbReference type="RefSeq" id="WP_062521956.1">
    <property type="nucleotide sequence ID" value="NZ_CP048429.1"/>
</dbReference>
<evidence type="ECO:0000313" key="1">
    <source>
        <dbReference type="EMBL" id="KWX77109.1"/>
    </source>
</evidence>
<sequence>MKSILEDMYYGNIRPNESIKSADPRAKQLHHEVIMLLDNYQKKLAAAEFEEIERLLDLVGELNSMHAAAAFVQGYRIGALMITEVYCMDTNEEGSGSI</sequence>
<reference evidence="1 3" key="1">
    <citation type="submission" date="2015-08" db="EMBL/GenBank/DDBJ databases">
        <title>Genome of Paenibacillus jilunlii.</title>
        <authorList>
            <person name="Sant'Anna F.H."/>
            <person name="Ambrosini A."/>
            <person name="Souza R."/>
            <person name="Bach E."/>
            <person name="Fernandes G."/>
            <person name="Balsanelli E."/>
            <person name="Baura V.A."/>
            <person name="Pedrosa F.O."/>
            <person name="Souza E.M."/>
            <person name="Passaglia L."/>
        </authorList>
    </citation>
    <scope>NUCLEOTIDE SEQUENCE [LARGE SCALE GENOMIC DNA]</scope>
    <source>
        <strain evidence="1 3">DSM 23019</strain>
    </source>
</reference>
<dbReference type="InterPro" id="IPR049215">
    <property type="entry name" value="DUF6809"/>
</dbReference>
<accession>A0A1G9NKZ3</accession>
<gene>
    <name evidence="1" type="ORF">AML91_08670</name>
    <name evidence="2" type="ORF">SAMN05216191_106232</name>
</gene>
<dbReference type="Proteomes" id="UP000070252">
    <property type="component" value="Unassembled WGS sequence"/>
</dbReference>
<dbReference type="EMBL" id="FNGM01000006">
    <property type="protein sequence ID" value="SDL87040.1"/>
    <property type="molecule type" value="Genomic_DNA"/>
</dbReference>
<evidence type="ECO:0000313" key="2">
    <source>
        <dbReference type="EMBL" id="SDL87040.1"/>
    </source>
</evidence>
<dbReference type="Pfam" id="PF20648">
    <property type="entry name" value="DUF6809"/>
    <property type="match status" value="1"/>
</dbReference>
<dbReference type="Proteomes" id="UP000182783">
    <property type="component" value="Unassembled WGS sequence"/>
</dbReference>
<protein>
    <submittedName>
        <fullName evidence="2">Uncharacterized protein</fullName>
    </submittedName>
</protein>
<reference evidence="2 4" key="2">
    <citation type="submission" date="2016-10" db="EMBL/GenBank/DDBJ databases">
        <authorList>
            <person name="de Groot N.N."/>
        </authorList>
    </citation>
    <scope>NUCLEOTIDE SEQUENCE [LARGE SCALE GENOMIC DNA]</scope>
    <source>
        <strain evidence="2 4">CGMCC 1.10239</strain>
    </source>
</reference>
<organism evidence="2 4">
    <name type="scientific">Paenibacillus jilunlii</name>
    <dbReference type="NCBI Taxonomy" id="682956"/>
    <lineage>
        <taxon>Bacteria</taxon>
        <taxon>Bacillati</taxon>
        <taxon>Bacillota</taxon>
        <taxon>Bacilli</taxon>
        <taxon>Bacillales</taxon>
        <taxon>Paenibacillaceae</taxon>
        <taxon>Paenibacillus</taxon>
    </lineage>
</organism>
<evidence type="ECO:0000313" key="3">
    <source>
        <dbReference type="Proteomes" id="UP000070252"/>
    </source>
</evidence>
<dbReference type="OrthoDB" id="9795830at2"/>